<evidence type="ECO:0000313" key="13">
    <source>
        <dbReference type="Proteomes" id="UP000000702"/>
    </source>
</evidence>
<dbReference type="GO" id="GO:0098552">
    <property type="term" value="C:side of membrane"/>
    <property type="evidence" value="ECO:0007669"/>
    <property type="project" value="UniProtKB-KW"/>
</dbReference>
<feature type="domain" description="Trypanosome variant surface glycoprotein B-type N-terminal" evidence="11">
    <location>
        <begin position="60"/>
        <end position="207"/>
    </location>
</feature>
<evidence type="ECO:0000256" key="2">
    <source>
        <dbReference type="ARBA" id="ARBA00004609"/>
    </source>
</evidence>
<evidence type="ECO:0000256" key="3">
    <source>
        <dbReference type="ARBA" id="ARBA00022475"/>
    </source>
</evidence>
<evidence type="ECO:0000256" key="4">
    <source>
        <dbReference type="ARBA" id="ARBA00022622"/>
    </source>
</evidence>
<keyword evidence="8" id="KW-0449">Lipoprotein</keyword>
<reference evidence="13" key="1">
    <citation type="submission" date="2011-07" db="EMBL/GenBank/DDBJ databases">
        <title>Divergent evolution of antigenic variation in African trypanosomes.</title>
        <authorList>
            <person name="Jackson A.P."/>
            <person name="Berry A."/>
            <person name="Allison H.C."/>
            <person name="Burton P."/>
            <person name="Anderson J."/>
            <person name="Aslett M."/>
            <person name="Brown R."/>
            <person name="Corton N."/>
            <person name="Harris D."/>
            <person name="Hauser H."/>
            <person name="Gamble J."/>
            <person name="Gilderthorp R."/>
            <person name="McQuillan J."/>
            <person name="Quail M.A."/>
            <person name="Sanders M."/>
            <person name="Van Tonder A."/>
            <person name="Ginger M.L."/>
            <person name="Donelson J.E."/>
            <person name="Field M.C."/>
            <person name="Barry J.D."/>
            <person name="Berriman M."/>
            <person name="Hertz-Fowler C."/>
        </authorList>
    </citation>
    <scope>NUCLEOTIDE SEQUENCE [LARGE SCALE GENOMIC DNA]</scope>
    <source>
        <strain evidence="13">IL3000</strain>
    </source>
</reference>
<feature type="compositionally biased region" description="Basic and acidic residues" evidence="9">
    <location>
        <begin position="296"/>
        <end position="307"/>
    </location>
</feature>
<keyword evidence="7" id="KW-0325">Glycoprotein</keyword>
<accession>F9W682</accession>
<comment type="subcellular location">
    <subcellularLocation>
        <location evidence="2">Cell membrane</location>
        <topology evidence="2">Lipid-anchor</topology>
        <topology evidence="2">GPI-anchor</topology>
    </subcellularLocation>
</comment>
<keyword evidence="3" id="KW-1003">Cell membrane</keyword>
<keyword evidence="13" id="KW-1185">Reference proteome</keyword>
<comment type="caution">
    <text evidence="12">The sequence shown here is derived from an EMBL/GenBank/DDBJ whole genome shotgun (WGS) entry which is preliminary data.</text>
</comment>
<evidence type="ECO:0000313" key="12">
    <source>
        <dbReference type="EMBL" id="CCD12687.1"/>
    </source>
</evidence>
<dbReference type="Proteomes" id="UP000000702">
    <property type="component" value="Unassembled WGS sequence"/>
</dbReference>
<evidence type="ECO:0000256" key="10">
    <source>
        <dbReference type="SAM" id="SignalP"/>
    </source>
</evidence>
<evidence type="ECO:0000256" key="1">
    <source>
        <dbReference type="ARBA" id="ARBA00002523"/>
    </source>
</evidence>
<gene>
    <name evidence="12" type="ORF">TCIL3000_0_35460</name>
</gene>
<feature type="compositionally biased region" description="Low complexity" evidence="9">
    <location>
        <begin position="260"/>
        <end position="282"/>
    </location>
</feature>
<feature type="signal peptide" evidence="10">
    <location>
        <begin position="1"/>
        <end position="21"/>
    </location>
</feature>
<keyword evidence="5 10" id="KW-0732">Signal</keyword>
<keyword evidence="6" id="KW-0472">Membrane</keyword>
<evidence type="ECO:0000256" key="7">
    <source>
        <dbReference type="ARBA" id="ARBA00023180"/>
    </source>
</evidence>
<dbReference type="InterPro" id="IPR025932">
    <property type="entry name" value="Trypano_VSG_B_N_dom"/>
</dbReference>
<keyword evidence="4" id="KW-0336">GPI-anchor</keyword>
<protein>
    <submittedName>
        <fullName evidence="12">Variant surface glycoprotein</fullName>
    </submittedName>
</protein>
<dbReference type="AlphaFoldDB" id="F9W682"/>
<dbReference type="GO" id="GO:0005886">
    <property type="term" value="C:plasma membrane"/>
    <property type="evidence" value="ECO:0007669"/>
    <property type="project" value="UniProtKB-SubCell"/>
</dbReference>
<feature type="compositionally biased region" description="Basic and acidic residues" evidence="9">
    <location>
        <begin position="316"/>
        <end position="332"/>
    </location>
</feature>
<dbReference type="VEuPathDB" id="TriTrypDB:TcIL3000_0_35460"/>
<proteinExistence type="predicted"/>
<dbReference type="EMBL" id="CAEQ01000832">
    <property type="protein sequence ID" value="CCD12687.1"/>
    <property type="molecule type" value="Genomic_DNA"/>
</dbReference>
<organism evidence="12 13">
    <name type="scientific">Trypanosoma congolense (strain IL3000)</name>
    <dbReference type="NCBI Taxonomy" id="1068625"/>
    <lineage>
        <taxon>Eukaryota</taxon>
        <taxon>Discoba</taxon>
        <taxon>Euglenozoa</taxon>
        <taxon>Kinetoplastea</taxon>
        <taxon>Metakinetoplastina</taxon>
        <taxon>Trypanosomatida</taxon>
        <taxon>Trypanosomatidae</taxon>
        <taxon>Trypanosoma</taxon>
        <taxon>Nannomonas</taxon>
    </lineage>
</organism>
<dbReference type="Pfam" id="PF13206">
    <property type="entry name" value="VSG_B"/>
    <property type="match status" value="1"/>
</dbReference>
<comment type="function">
    <text evidence="1">VSG forms a coat on the surface of the parasite. The trypanosome evades the immune response of the host by expressing a series of antigenically distinct VSGs from an estimated 1000 VSG genes.</text>
</comment>
<sequence length="360" mass="39831">MMIVKKMLMMMMGVMVMSVQANVEEKTGISGFELLCEAMKVTTGAWMIGYPTEYSDEFDAKMKEFGRTINKIFFGEKGSESHFGYWVLPENFEGNNPKRNAVCGLEGGTTIMPLASKSMASAFLCLCMSTDDSPDDICGLGVEGSIKWPESGRDIKEAFKKVWGREPQEGIRKVCEGSHASFSSLEEAEKNLTASLNSLESALTSKGGVLCTEKTECDKTLHSVHVTPTPAWLELLRKVEKDIPILVEELKRRPSPDPEPASSSEILPSPTESPESTSITEPVPITSRVSQEYTEQEPRKTSEKKPMSELVQVPKSEPEPEKTIEAPQKQEEDTLSVSESETSSSVTKKPIWLFWAALLI</sequence>
<evidence type="ECO:0000256" key="8">
    <source>
        <dbReference type="ARBA" id="ARBA00023288"/>
    </source>
</evidence>
<reference evidence="12 13" key="2">
    <citation type="journal article" date="2012" name="Proc. Natl. Acad. Sci. U.S.A.">
        <title>Antigenic diversity is generated by distinct evolutionary mechanisms in African trypanosome species.</title>
        <authorList>
            <person name="Jackson A.P."/>
            <person name="Berry A."/>
            <person name="Aslett M."/>
            <person name="Allison H.C."/>
            <person name="Burton P."/>
            <person name="Vavrova-Anderson J."/>
            <person name="Brown R."/>
            <person name="Browne H."/>
            <person name="Corton N."/>
            <person name="Hauser H."/>
            <person name="Gamble J."/>
            <person name="Gilderthorp R."/>
            <person name="Marcello L."/>
            <person name="McQuillan J."/>
            <person name="Otto T.D."/>
            <person name="Quail M.A."/>
            <person name="Sanders M.J."/>
            <person name="van Tonder A."/>
            <person name="Ginger M.L."/>
            <person name="Field M.C."/>
            <person name="Barry J.D."/>
            <person name="Hertz-Fowler C."/>
            <person name="Berriman M."/>
        </authorList>
    </citation>
    <scope>NUCLEOTIDE SEQUENCE [LARGE SCALE GENOMIC DNA]</scope>
    <source>
        <strain evidence="12 13">IL3000</strain>
    </source>
</reference>
<evidence type="ECO:0000256" key="9">
    <source>
        <dbReference type="SAM" id="MobiDB-lite"/>
    </source>
</evidence>
<name>F9W682_TRYCI</name>
<evidence type="ECO:0000259" key="11">
    <source>
        <dbReference type="Pfam" id="PF13206"/>
    </source>
</evidence>
<evidence type="ECO:0000256" key="5">
    <source>
        <dbReference type="ARBA" id="ARBA00022729"/>
    </source>
</evidence>
<feature type="region of interest" description="Disordered" evidence="9">
    <location>
        <begin position="250"/>
        <end position="344"/>
    </location>
</feature>
<feature type="chain" id="PRO_5003394718" evidence="10">
    <location>
        <begin position="22"/>
        <end position="360"/>
    </location>
</feature>
<evidence type="ECO:0000256" key="6">
    <source>
        <dbReference type="ARBA" id="ARBA00023136"/>
    </source>
</evidence>